<evidence type="ECO:0000256" key="1">
    <source>
        <dbReference type="SAM" id="Phobius"/>
    </source>
</evidence>
<feature type="transmembrane region" description="Helical" evidence="1">
    <location>
        <begin position="125"/>
        <end position="143"/>
    </location>
</feature>
<feature type="transmembrane region" description="Helical" evidence="1">
    <location>
        <begin position="95"/>
        <end position="113"/>
    </location>
</feature>
<keyword evidence="1" id="KW-0472">Membrane</keyword>
<dbReference type="HOGENOM" id="CLU_1292526_0_0_0"/>
<sequence>MRILLGKIALSIIPALLAGWAVSHQVLLMAWSRTHATLLPIVLVLVLSALLIAALRRILIITFCYAIAFLSYYTYRLARPLPPGLNYEWVLTVRALMLELVMILALTAAILEAFRSNTSWARRSYFAAVGLYFTGMGIRTYLWSHEMRSLLLIVTGIAALIASLVGRDDEPQQTVLPTSSPSPAEAVVVRKTRRLKEWTETPPSEEPTKMKIL</sequence>
<dbReference type="RefSeq" id="WP_016482161.1">
    <property type="nucleotide sequence ID" value="NC_021487.1"/>
</dbReference>
<dbReference type="KEGG" id="ccz:CCALI_00776"/>
<protein>
    <submittedName>
        <fullName evidence="2">Uncharacterized protein</fullName>
    </submittedName>
</protein>
<gene>
    <name evidence="2" type="ORF">CCALI_00776</name>
</gene>
<feature type="transmembrane region" description="Helical" evidence="1">
    <location>
        <begin position="58"/>
        <end position="75"/>
    </location>
</feature>
<feature type="transmembrane region" description="Helical" evidence="1">
    <location>
        <begin position="33"/>
        <end position="53"/>
    </location>
</feature>
<feature type="transmembrane region" description="Helical" evidence="1">
    <location>
        <begin position="149"/>
        <end position="166"/>
    </location>
</feature>
<dbReference type="InParanoid" id="S0ET48"/>
<evidence type="ECO:0000313" key="2">
    <source>
        <dbReference type="EMBL" id="CCW34601.1"/>
    </source>
</evidence>
<name>S0ET48_CHTCT</name>
<dbReference type="EMBL" id="HF951689">
    <property type="protein sequence ID" value="CCW34601.1"/>
    <property type="molecule type" value="Genomic_DNA"/>
</dbReference>
<evidence type="ECO:0000313" key="3">
    <source>
        <dbReference type="Proteomes" id="UP000014227"/>
    </source>
</evidence>
<organism evidence="2 3">
    <name type="scientific">Chthonomonas calidirosea (strain DSM 23976 / ICMP 18418 / T49)</name>
    <dbReference type="NCBI Taxonomy" id="1303518"/>
    <lineage>
        <taxon>Bacteria</taxon>
        <taxon>Bacillati</taxon>
        <taxon>Armatimonadota</taxon>
        <taxon>Chthonomonadia</taxon>
        <taxon>Chthonomonadales</taxon>
        <taxon>Chthonomonadaceae</taxon>
        <taxon>Chthonomonas</taxon>
    </lineage>
</organism>
<reference evidence="3" key="1">
    <citation type="submission" date="2013-03" db="EMBL/GenBank/DDBJ databases">
        <title>Genome sequence of Chthonomonas calidirosea, the first sequenced genome from the Armatimonadetes phylum (formally candidate division OP10).</title>
        <authorList>
            <person name="Lee K.C.Y."/>
            <person name="Morgan X.C."/>
            <person name="Dunfield P.F."/>
            <person name="Tamas I."/>
            <person name="Houghton K.M."/>
            <person name="Vyssotski M."/>
            <person name="Ryan J.L.J."/>
            <person name="Lagutin K."/>
            <person name="McDonald I.R."/>
            <person name="Stott M.B."/>
        </authorList>
    </citation>
    <scope>NUCLEOTIDE SEQUENCE [LARGE SCALE GENOMIC DNA]</scope>
    <source>
        <strain evidence="3">DSM 23976 / ICMP 18418 / T49</strain>
    </source>
</reference>
<keyword evidence="1" id="KW-0812">Transmembrane</keyword>
<proteinExistence type="predicted"/>
<keyword evidence="3" id="KW-1185">Reference proteome</keyword>
<accession>S0ET48</accession>
<dbReference type="PATRIC" id="fig|1303518.3.peg.785"/>
<dbReference type="STRING" id="454171.CP488_00375"/>
<keyword evidence="1" id="KW-1133">Transmembrane helix</keyword>
<dbReference type="AlphaFoldDB" id="S0ET48"/>
<dbReference type="Proteomes" id="UP000014227">
    <property type="component" value="Chromosome I"/>
</dbReference>